<comment type="caution">
    <text evidence="1">The sequence shown here is derived from an EMBL/GenBank/DDBJ whole genome shotgun (WGS) entry which is preliminary data.</text>
</comment>
<evidence type="ECO:0000313" key="1">
    <source>
        <dbReference type="EMBL" id="GAI13755.1"/>
    </source>
</evidence>
<reference evidence="1" key="1">
    <citation type="journal article" date="2014" name="Front. Microbiol.">
        <title>High frequency of phylogenetically diverse reductive dehalogenase-homologous genes in deep subseafloor sedimentary metagenomes.</title>
        <authorList>
            <person name="Kawai M."/>
            <person name="Futagami T."/>
            <person name="Toyoda A."/>
            <person name="Takaki Y."/>
            <person name="Nishi S."/>
            <person name="Hori S."/>
            <person name="Arai W."/>
            <person name="Tsubouchi T."/>
            <person name="Morono Y."/>
            <person name="Uchiyama I."/>
            <person name="Ito T."/>
            <person name="Fujiyama A."/>
            <person name="Inagaki F."/>
            <person name="Takami H."/>
        </authorList>
    </citation>
    <scope>NUCLEOTIDE SEQUENCE</scope>
    <source>
        <strain evidence="1">Expedition CK06-06</strain>
    </source>
</reference>
<organism evidence="1">
    <name type="scientific">marine sediment metagenome</name>
    <dbReference type="NCBI Taxonomy" id="412755"/>
    <lineage>
        <taxon>unclassified sequences</taxon>
        <taxon>metagenomes</taxon>
        <taxon>ecological metagenomes</taxon>
    </lineage>
</organism>
<proteinExistence type="predicted"/>
<protein>
    <submittedName>
        <fullName evidence="1">Uncharacterized protein</fullName>
    </submittedName>
</protein>
<name>X1MGD1_9ZZZZ</name>
<dbReference type="EMBL" id="BARV01003947">
    <property type="protein sequence ID" value="GAI13755.1"/>
    <property type="molecule type" value="Genomic_DNA"/>
</dbReference>
<accession>X1MGD1</accession>
<gene>
    <name evidence="1" type="ORF">S06H3_09100</name>
</gene>
<sequence>MSSYFSTLSGALQEILSEILDIADQLHTASIEYTVLREKGFQIGYEINIRCLLTEQKPPTAKEELDRIVKIVDKNLKKDK</sequence>
<dbReference type="AlphaFoldDB" id="X1MGD1"/>